<dbReference type="InterPro" id="IPR051052">
    <property type="entry name" value="Diverse_substrate_MTase"/>
</dbReference>
<gene>
    <name evidence="5" type="ORF">HNR23_001192</name>
</gene>
<dbReference type="InterPro" id="IPR013216">
    <property type="entry name" value="Methyltransf_11"/>
</dbReference>
<accession>A0A7W9YFH7</accession>
<evidence type="ECO:0000256" key="1">
    <source>
        <dbReference type="ARBA" id="ARBA00008361"/>
    </source>
</evidence>
<dbReference type="RefSeq" id="WP_184074303.1">
    <property type="nucleotide sequence ID" value="NZ_JACHDS010000001.1"/>
</dbReference>
<comment type="similarity">
    <text evidence="1">Belongs to the methyltransferase superfamily.</text>
</comment>
<dbReference type="Gene3D" id="3.40.50.150">
    <property type="entry name" value="Vaccinia Virus protein VP39"/>
    <property type="match status" value="1"/>
</dbReference>
<evidence type="ECO:0000256" key="2">
    <source>
        <dbReference type="ARBA" id="ARBA00022603"/>
    </source>
</evidence>
<feature type="domain" description="Methyltransferase type 11" evidence="4">
    <location>
        <begin position="51"/>
        <end position="151"/>
    </location>
</feature>
<dbReference type="InterPro" id="IPR029063">
    <property type="entry name" value="SAM-dependent_MTases_sf"/>
</dbReference>
<name>A0A7W9YFH7_9ACTN</name>
<keyword evidence="6" id="KW-1185">Reference proteome</keyword>
<dbReference type="GO" id="GO:0032259">
    <property type="term" value="P:methylation"/>
    <property type="evidence" value="ECO:0007669"/>
    <property type="project" value="UniProtKB-KW"/>
</dbReference>
<dbReference type="Pfam" id="PF08241">
    <property type="entry name" value="Methyltransf_11"/>
    <property type="match status" value="1"/>
</dbReference>
<protein>
    <submittedName>
        <fullName evidence="5">Ubiquinone/menaquinone biosynthesis C-methylase UbiE</fullName>
    </submittedName>
</protein>
<evidence type="ECO:0000256" key="3">
    <source>
        <dbReference type="ARBA" id="ARBA00022679"/>
    </source>
</evidence>
<dbReference type="PANTHER" id="PTHR44942">
    <property type="entry name" value="METHYLTRANSF_11 DOMAIN-CONTAINING PROTEIN"/>
    <property type="match status" value="1"/>
</dbReference>
<dbReference type="EMBL" id="JACHDS010000001">
    <property type="protein sequence ID" value="MBB6171132.1"/>
    <property type="molecule type" value="Genomic_DNA"/>
</dbReference>
<proteinExistence type="inferred from homology"/>
<dbReference type="AlphaFoldDB" id="A0A7W9YFH7"/>
<comment type="caution">
    <text evidence="5">The sequence shown here is derived from an EMBL/GenBank/DDBJ whole genome shotgun (WGS) entry which is preliminary data.</text>
</comment>
<dbReference type="SUPFAM" id="SSF53335">
    <property type="entry name" value="S-adenosyl-L-methionine-dependent methyltransferases"/>
    <property type="match status" value="1"/>
</dbReference>
<evidence type="ECO:0000313" key="5">
    <source>
        <dbReference type="EMBL" id="MBB6171132.1"/>
    </source>
</evidence>
<dbReference type="GO" id="GO:0008757">
    <property type="term" value="F:S-adenosylmethionine-dependent methyltransferase activity"/>
    <property type="evidence" value="ECO:0007669"/>
    <property type="project" value="InterPro"/>
</dbReference>
<sequence>MSVIDGTRAFDDLAEFYRRYRPGYPRAALEHVTAYVHEGIAPHGRGPALLIDVGAGTGISARALRAAFGSEPEIVGVEPGEGMRAAAESEHGPGGPREAMDIRFRAGTAEELPAATGTAALVMAAQAAHWFDRPVFYAEAVRTLHPGGALALMANDRDWERSALVDDYESFIERHGDGYSRRYRDIDFTAELDRVDGLGDAVDTTTPWVRELDAEAFIGMALSTTMVRPIVRRMGRERITAELRALLEAHGAAERVELPYVTRLHLRRRHP</sequence>
<evidence type="ECO:0000259" key="4">
    <source>
        <dbReference type="Pfam" id="PF08241"/>
    </source>
</evidence>
<evidence type="ECO:0000313" key="6">
    <source>
        <dbReference type="Proteomes" id="UP000546642"/>
    </source>
</evidence>
<reference evidence="5 6" key="1">
    <citation type="submission" date="2020-08" db="EMBL/GenBank/DDBJ databases">
        <title>Sequencing the genomes of 1000 actinobacteria strains.</title>
        <authorList>
            <person name="Klenk H.-P."/>
        </authorList>
    </citation>
    <scope>NUCLEOTIDE SEQUENCE [LARGE SCALE GENOMIC DNA]</scope>
    <source>
        <strain evidence="5 6">DSM 46659</strain>
    </source>
</reference>
<keyword evidence="3" id="KW-0808">Transferase</keyword>
<dbReference type="Proteomes" id="UP000546642">
    <property type="component" value="Unassembled WGS sequence"/>
</dbReference>
<dbReference type="PANTHER" id="PTHR44942:SF4">
    <property type="entry name" value="METHYLTRANSFERASE TYPE 11 DOMAIN-CONTAINING PROTEIN"/>
    <property type="match status" value="1"/>
</dbReference>
<organism evidence="5 6">
    <name type="scientific">Nocardiopsis mwathae</name>
    <dbReference type="NCBI Taxonomy" id="1472723"/>
    <lineage>
        <taxon>Bacteria</taxon>
        <taxon>Bacillati</taxon>
        <taxon>Actinomycetota</taxon>
        <taxon>Actinomycetes</taxon>
        <taxon>Streptosporangiales</taxon>
        <taxon>Nocardiopsidaceae</taxon>
        <taxon>Nocardiopsis</taxon>
    </lineage>
</organism>
<keyword evidence="2 5" id="KW-0489">Methyltransferase</keyword>
<keyword evidence="5" id="KW-0830">Ubiquinone</keyword>